<dbReference type="InterPro" id="IPR003594">
    <property type="entry name" value="HATPase_dom"/>
</dbReference>
<comment type="caution">
    <text evidence="2">The sequence shown here is derived from an EMBL/GenBank/DDBJ whole genome shotgun (WGS) entry which is preliminary data.</text>
</comment>
<dbReference type="InterPro" id="IPR005467">
    <property type="entry name" value="His_kinase_dom"/>
</dbReference>
<evidence type="ECO:0000313" key="2">
    <source>
        <dbReference type="EMBL" id="KMK51275.1"/>
    </source>
</evidence>
<dbReference type="PROSITE" id="PS50109">
    <property type="entry name" value="HIS_KIN"/>
    <property type="match status" value="1"/>
</dbReference>
<sequence>MRKRNKGFRPKVQQNMIHIKKDLEWQIKQINKENQQKIEAINNSHNLHIAYLSNFMSHDIKNSIQNIDAILSSNTAEEISNDHIDILKKQVVIIRETISNFSRLVPHSRSGSFKLNSLIGAIESLNKYKLEEQNILFSKNILDDIDLYLNFPFHSLLQMFTNMIQNACTNLCNIHNPKILFDTRIDQENKVLYFRLYDNGTEIPEYEKKDIFNYGFSKTGGTGIGLYHVHYLCNIFKGSVLVEKSELPEYTKCFLVKLPFVNLEDNKHE</sequence>
<feature type="domain" description="Histidine kinase" evidence="1">
    <location>
        <begin position="55"/>
        <end position="262"/>
    </location>
</feature>
<dbReference type="Proteomes" id="UP000036270">
    <property type="component" value="Unassembled WGS sequence"/>
</dbReference>
<keyword evidence="3" id="KW-1185">Reference proteome</keyword>
<proteinExistence type="predicted"/>
<evidence type="ECO:0000259" key="1">
    <source>
        <dbReference type="PROSITE" id="PS50109"/>
    </source>
</evidence>
<dbReference type="EMBL" id="JWIZ01000041">
    <property type="protein sequence ID" value="KMK51275.1"/>
    <property type="molecule type" value="Genomic_DNA"/>
</dbReference>
<evidence type="ECO:0000313" key="3">
    <source>
        <dbReference type="Proteomes" id="UP000036270"/>
    </source>
</evidence>
<dbReference type="AlphaFoldDB" id="A0A0J5P689"/>
<dbReference type="Gene3D" id="3.30.565.10">
    <property type="entry name" value="Histidine kinase-like ATPase, C-terminal domain"/>
    <property type="match status" value="1"/>
</dbReference>
<dbReference type="PATRIC" id="fig|67855.3.peg.1449"/>
<dbReference type="SUPFAM" id="SSF55874">
    <property type="entry name" value="ATPase domain of HSP90 chaperone/DNA topoisomerase II/histidine kinase"/>
    <property type="match status" value="1"/>
</dbReference>
<gene>
    <name evidence="2" type="ORF">RO21_07095</name>
</gene>
<reference evidence="2 3" key="1">
    <citation type="submission" date="2014-12" db="EMBL/GenBank/DDBJ databases">
        <title>Reclassification of Actinobacillus muris as Muribacter muris.</title>
        <authorList>
            <person name="Christensen H."/>
            <person name="Nicklas W."/>
            <person name="Bisgaard M."/>
        </authorList>
    </citation>
    <scope>NUCLEOTIDE SEQUENCE [LARGE SCALE GENOMIC DNA]</scope>
    <source>
        <strain evidence="2 3">Ackerman80-443D</strain>
    </source>
</reference>
<dbReference type="Pfam" id="PF02518">
    <property type="entry name" value="HATPase_c"/>
    <property type="match status" value="1"/>
</dbReference>
<accession>A0A0J5P689</accession>
<name>A0A0J5P689_9PAST</name>
<dbReference type="STRING" id="67855.RO21_07095"/>
<organism evidence="2 3">
    <name type="scientific">Muribacter muris</name>
    <dbReference type="NCBI Taxonomy" id="67855"/>
    <lineage>
        <taxon>Bacteria</taxon>
        <taxon>Pseudomonadati</taxon>
        <taxon>Pseudomonadota</taxon>
        <taxon>Gammaproteobacteria</taxon>
        <taxon>Pasteurellales</taxon>
        <taxon>Pasteurellaceae</taxon>
        <taxon>Muribacter</taxon>
    </lineage>
</organism>
<dbReference type="InterPro" id="IPR036890">
    <property type="entry name" value="HATPase_C_sf"/>
</dbReference>
<dbReference type="RefSeq" id="WP_047977107.1">
    <property type="nucleotide sequence ID" value="NZ_JWIZ01000041.1"/>
</dbReference>
<protein>
    <recommendedName>
        <fullName evidence="1">Histidine kinase domain-containing protein</fullName>
    </recommendedName>
</protein>